<proteinExistence type="predicted"/>
<evidence type="ECO:0000256" key="1">
    <source>
        <dbReference type="SAM" id="MobiDB-lite"/>
    </source>
</evidence>
<evidence type="ECO:0000313" key="4">
    <source>
        <dbReference type="Proteomes" id="UP000235145"/>
    </source>
</evidence>
<feature type="domain" description="HAT C-terminal dimerisation" evidence="2">
    <location>
        <begin position="167"/>
        <end position="249"/>
    </location>
</feature>
<sequence>MGQQFKQQASKSTTNQRSHDHRLIGHRSSTFVRTSSRPLTPFFIVSLEFHHCPRHSSATSLLQQLDHRESKRQKQSGRPAYIDVKAVIGPLLEKAKNLCDHVEKVLRDLYAHYSHEVGVINENRSSSSENVDEEIVIDVDDDPTTFLNNQYIRLLEENSSGIAAKCELDWYLGEQCKSLDNKFDLLAWWKKNQARFPIIAAIAKDVLEIPASTVASESSFNTGGRVLDEFCCSLIPETVDALICCQNWLRSKNVPIDIEESFEALENYGAEVKDLPQAISALTVWCWF</sequence>
<dbReference type="PANTHER" id="PTHR23272:SF182">
    <property type="entry name" value="OS09G0381850 PROTEIN"/>
    <property type="match status" value="1"/>
</dbReference>
<dbReference type="InterPro" id="IPR012337">
    <property type="entry name" value="RNaseH-like_sf"/>
</dbReference>
<keyword evidence="4" id="KW-1185">Reference proteome</keyword>
<dbReference type="PANTHER" id="PTHR23272">
    <property type="entry name" value="BED FINGER-RELATED"/>
    <property type="match status" value="1"/>
</dbReference>
<dbReference type="InterPro" id="IPR008906">
    <property type="entry name" value="HATC_C_dom"/>
</dbReference>
<evidence type="ECO:0000259" key="2">
    <source>
        <dbReference type="Pfam" id="PF05699"/>
    </source>
</evidence>
<dbReference type="AlphaFoldDB" id="A0A9R1VF23"/>
<name>A0A9R1VF23_LACSA</name>
<feature type="compositionally biased region" description="Polar residues" evidence="1">
    <location>
        <begin position="1"/>
        <end position="16"/>
    </location>
</feature>
<organism evidence="3 4">
    <name type="scientific">Lactuca sativa</name>
    <name type="common">Garden lettuce</name>
    <dbReference type="NCBI Taxonomy" id="4236"/>
    <lineage>
        <taxon>Eukaryota</taxon>
        <taxon>Viridiplantae</taxon>
        <taxon>Streptophyta</taxon>
        <taxon>Embryophyta</taxon>
        <taxon>Tracheophyta</taxon>
        <taxon>Spermatophyta</taxon>
        <taxon>Magnoliopsida</taxon>
        <taxon>eudicotyledons</taxon>
        <taxon>Gunneridae</taxon>
        <taxon>Pentapetalae</taxon>
        <taxon>asterids</taxon>
        <taxon>campanulids</taxon>
        <taxon>Asterales</taxon>
        <taxon>Asteraceae</taxon>
        <taxon>Cichorioideae</taxon>
        <taxon>Cichorieae</taxon>
        <taxon>Lactucinae</taxon>
        <taxon>Lactuca</taxon>
    </lineage>
</organism>
<dbReference type="GO" id="GO:0046983">
    <property type="term" value="F:protein dimerization activity"/>
    <property type="evidence" value="ECO:0007669"/>
    <property type="project" value="InterPro"/>
</dbReference>
<reference evidence="3 4" key="1">
    <citation type="journal article" date="2017" name="Nat. Commun.">
        <title>Genome assembly with in vitro proximity ligation data and whole-genome triplication in lettuce.</title>
        <authorList>
            <person name="Reyes-Chin-Wo S."/>
            <person name="Wang Z."/>
            <person name="Yang X."/>
            <person name="Kozik A."/>
            <person name="Arikit S."/>
            <person name="Song C."/>
            <person name="Xia L."/>
            <person name="Froenicke L."/>
            <person name="Lavelle D.O."/>
            <person name="Truco M.J."/>
            <person name="Xia R."/>
            <person name="Zhu S."/>
            <person name="Xu C."/>
            <person name="Xu H."/>
            <person name="Xu X."/>
            <person name="Cox K."/>
            <person name="Korf I."/>
            <person name="Meyers B.C."/>
            <person name="Michelmore R.W."/>
        </authorList>
    </citation>
    <scope>NUCLEOTIDE SEQUENCE [LARGE SCALE GENOMIC DNA]</scope>
    <source>
        <strain evidence="4">cv. Salinas</strain>
        <tissue evidence="3">Seedlings</tissue>
    </source>
</reference>
<dbReference type="SUPFAM" id="SSF53098">
    <property type="entry name" value="Ribonuclease H-like"/>
    <property type="match status" value="1"/>
</dbReference>
<comment type="caution">
    <text evidence="3">The sequence shown here is derived from an EMBL/GenBank/DDBJ whole genome shotgun (WGS) entry which is preliminary data.</text>
</comment>
<feature type="region of interest" description="Disordered" evidence="1">
    <location>
        <begin position="1"/>
        <end position="29"/>
    </location>
</feature>
<dbReference type="EMBL" id="NBSK02000005">
    <property type="protein sequence ID" value="KAJ0203573.1"/>
    <property type="molecule type" value="Genomic_DNA"/>
</dbReference>
<gene>
    <name evidence="3" type="ORF">LSAT_V11C500255730</name>
</gene>
<protein>
    <recommendedName>
        <fullName evidence="2">HAT C-terminal dimerisation domain-containing protein</fullName>
    </recommendedName>
</protein>
<accession>A0A9R1VF23</accession>
<dbReference type="Pfam" id="PF05699">
    <property type="entry name" value="Dimer_Tnp_hAT"/>
    <property type="match status" value="1"/>
</dbReference>
<evidence type="ECO:0000313" key="3">
    <source>
        <dbReference type="EMBL" id="KAJ0203573.1"/>
    </source>
</evidence>
<dbReference type="Proteomes" id="UP000235145">
    <property type="component" value="Unassembled WGS sequence"/>
</dbReference>